<evidence type="ECO:0000313" key="3">
    <source>
        <dbReference type="EMBL" id="MBM6826621.1"/>
    </source>
</evidence>
<dbReference type="PANTHER" id="PTHR35848:SF6">
    <property type="entry name" value="CUPIN TYPE-2 DOMAIN-CONTAINING PROTEIN"/>
    <property type="match status" value="1"/>
</dbReference>
<evidence type="ECO:0000259" key="2">
    <source>
        <dbReference type="Pfam" id="PF07883"/>
    </source>
</evidence>
<protein>
    <submittedName>
        <fullName evidence="3">Cupin domain-containing protein</fullName>
    </submittedName>
</protein>
<dbReference type="InterPro" id="IPR013096">
    <property type="entry name" value="Cupin_2"/>
</dbReference>
<reference evidence="3" key="1">
    <citation type="submission" date="2020-08" db="EMBL/GenBank/DDBJ databases">
        <authorList>
            <person name="Cejkova D."/>
            <person name="Kubasova T."/>
            <person name="Jahodarova E."/>
            <person name="Rychlik I."/>
        </authorList>
    </citation>
    <scope>NUCLEOTIDE SEQUENCE</scope>
    <source>
        <strain evidence="3">An420c</strain>
    </source>
</reference>
<gene>
    <name evidence="3" type="ORF">H6A13_05815</name>
</gene>
<proteinExistence type="predicted"/>
<dbReference type="PANTHER" id="PTHR35848">
    <property type="entry name" value="OXALATE-BINDING PROTEIN"/>
    <property type="match status" value="1"/>
</dbReference>
<reference evidence="3" key="2">
    <citation type="journal article" date="2021" name="Sci. Rep.">
        <title>The distribution of antibiotic resistance genes in chicken gut microbiota commensals.</title>
        <authorList>
            <person name="Juricova H."/>
            <person name="Matiasovicova J."/>
            <person name="Kubasova T."/>
            <person name="Cejkova D."/>
            <person name="Rychlik I."/>
        </authorList>
    </citation>
    <scope>NUCLEOTIDE SEQUENCE</scope>
    <source>
        <strain evidence="3">An420c</strain>
    </source>
</reference>
<name>A0A938WZN1_9CLOT</name>
<dbReference type="GO" id="GO:0046872">
    <property type="term" value="F:metal ion binding"/>
    <property type="evidence" value="ECO:0007669"/>
    <property type="project" value="UniProtKB-KW"/>
</dbReference>
<comment type="caution">
    <text evidence="3">The sequence shown here is derived from an EMBL/GenBank/DDBJ whole genome shotgun (WGS) entry which is preliminary data.</text>
</comment>
<dbReference type="InterPro" id="IPR051610">
    <property type="entry name" value="GPI/OXD"/>
</dbReference>
<dbReference type="InterPro" id="IPR014710">
    <property type="entry name" value="RmlC-like_jellyroll"/>
</dbReference>
<feature type="domain" description="Cupin type-2" evidence="2">
    <location>
        <begin position="42"/>
        <end position="109"/>
    </location>
</feature>
<dbReference type="Proteomes" id="UP000713880">
    <property type="component" value="Unassembled WGS sequence"/>
</dbReference>
<dbReference type="RefSeq" id="WP_204908668.1">
    <property type="nucleotide sequence ID" value="NZ_JACJLV010000014.1"/>
</dbReference>
<dbReference type="Pfam" id="PF07883">
    <property type="entry name" value="Cupin_2"/>
    <property type="match status" value="1"/>
</dbReference>
<dbReference type="Gene3D" id="2.60.120.10">
    <property type="entry name" value="Jelly Rolls"/>
    <property type="match status" value="1"/>
</dbReference>
<evidence type="ECO:0000313" key="4">
    <source>
        <dbReference type="Proteomes" id="UP000713880"/>
    </source>
</evidence>
<organism evidence="3 4">
    <name type="scientific">Mordavella massiliensis</name>
    <dbReference type="NCBI Taxonomy" id="1871024"/>
    <lineage>
        <taxon>Bacteria</taxon>
        <taxon>Bacillati</taxon>
        <taxon>Bacillota</taxon>
        <taxon>Clostridia</taxon>
        <taxon>Eubacteriales</taxon>
        <taxon>Clostridiaceae</taxon>
        <taxon>Mordavella</taxon>
    </lineage>
</organism>
<accession>A0A938WZN1</accession>
<evidence type="ECO:0000256" key="1">
    <source>
        <dbReference type="ARBA" id="ARBA00022723"/>
    </source>
</evidence>
<dbReference type="InterPro" id="IPR011051">
    <property type="entry name" value="RmlC_Cupin_sf"/>
</dbReference>
<dbReference type="EMBL" id="JACJLV010000014">
    <property type="protein sequence ID" value="MBM6826621.1"/>
    <property type="molecule type" value="Genomic_DNA"/>
</dbReference>
<keyword evidence="1" id="KW-0479">Metal-binding</keyword>
<keyword evidence="4" id="KW-1185">Reference proteome</keyword>
<sequence length="114" mass="12404">MTRAGEREIVKAEHANGGAGYILKEALLTGEDQGQHCRMFSRVTIPAGCELGYHEHHGESETYYLLTGKGVYSDNGKEIEAKAGDVFFCDDGNGHGLKNTGDEELSFVALILKK</sequence>
<dbReference type="CDD" id="cd02221">
    <property type="entry name" value="cupin_TM1287-like"/>
    <property type="match status" value="1"/>
</dbReference>
<dbReference type="AlphaFoldDB" id="A0A938WZN1"/>
<dbReference type="SUPFAM" id="SSF51182">
    <property type="entry name" value="RmlC-like cupins"/>
    <property type="match status" value="1"/>
</dbReference>